<sequence length="66" mass="7072">MGAPAGRHAGPYGPACPHRFRPAPPQRRRAVCRVDGGACFVEARDGPGTRSLRHRLAERARGTDAP</sequence>
<dbReference type="Proteomes" id="UP001501455">
    <property type="component" value="Unassembled WGS sequence"/>
</dbReference>
<evidence type="ECO:0000313" key="3">
    <source>
        <dbReference type="Proteomes" id="UP001501455"/>
    </source>
</evidence>
<evidence type="ECO:0000256" key="1">
    <source>
        <dbReference type="SAM" id="MobiDB-lite"/>
    </source>
</evidence>
<gene>
    <name evidence="2" type="ORF">GCM10019016_039080</name>
</gene>
<feature type="region of interest" description="Disordered" evidence="1">
    <location>
        <begin position="1"/>
        <end position="24"/>
    </location>
</feature>
<keyword evidence="3" id="KW-1185">Reference proteome</keyword>
<evidence type="ECO:0000313" key="2">
    <source>
        <dbReference type="EMBL" id="GAA3496807.1"/>
    </source>
</evidence>
<organism evidence="2 3">
    <name type="scientific">Streptomyces prasinosporus</name>
    <dbReference type="NCBI Taxonomy" id="68256"/>
    <lineage>
        <taxon>Bacteria</taxon>
        <taxon>Bacillati</taxon>
        <taxon>Actinomycetota</taxon>
        <taxon>Actinomycetes</taxon>
        <taxon>Kitasatosporales</taxon>
        <taxon>Streptomycetaceae</taxon>
        <taxon>Streptomyces</taxon>
        <taxon>Streptomyces albogriseolus group</taxon>
    </lineage>
</organism>
<dbReference type="EMBL" id="BAAAXF010000025">
    <property type="protein sequence ID" value="GAA3496807.1"/>
    <property type="molecule type" value="Genomic_DNA"/>
</dbReference>
<comment type="caution">
    <text evidence="2">The sequence shown here is derived from an EMBL/GenBank/DDBJ whole genome shotgun (WGS) entry which is preliminary data.</text>
</comment>
<evidence type="ECO:0008006" key="4">
    <source>
        <dbReference type="Google" id="ProtNLM"/>
    </source>
</evidence>
<proteinExistence type="predicted"/>
<protein>
    <recommendedName>
        <fullName evidence="4">Tryptophan synthase subunit(Beta)</fullName>
    </recommendedName>
</protein>
<name>A0ABP6TNE0_9ACTN</name>
<accession>A0ABP6TNE0</accession>
<reference evidence="3" key="1">
    <citation type="journal article" date="2019" name="Int. J. Syst. Evol. Microbiol.">
        <title>The Global Catalogue of Microorganisms (GCM) 10K type strain sequencing project: providing services to taxonomists for standard genome sequencing and annotation.</title>
        <authorList>
            <consortium name="The Broad Institute Genomics Platform"/>
            <consortium name="The Broad Institute Genome Sequencing Center for Infectious Disease"/>
            <person name="Wu L."/>
            <person name="Ma J."/>
        </authorList>
    </citation>
    <scope>NUCLEOTIDE SEQUENCE [LARGE SCALE GENOMIC DNA]</scope>
    <source>
        <strain evidence="3">JCM 4816</strain>
    </source>
</reference>